<keyword evidence="3 7" id="KW-0690">Ribosome biogenesis</keyword>
<keyword evidence="11" id="KW-1185">Reference proteome</keyword>
<comment type="catalytic activity">
    <reaction evidence="7">
        <text>an N(1)-methylpseudouridine in rRNA + S-adenosyl-L-methionine = N(1)-methyl-N(3)-[(3S)-3-amino-3-carboxypropyl]pseudouridine in rRNA + S-methyl-5'-thioadenosine + H(+)</text>
        <dbReference type="Rhea" id="RHEA:63296"/>
        <dbReference type="Rhea" id="RHEA-COMP:11634"/>
        <dbReference type="Rhea" id="RHEA-COMP:16310"/>
        <dbReference type="ChEBI" id="CHEBI:15378"/>
        <dbReference type="ChEBI" id="CHEBI:17509"/>
        <dbReference type="ChEBI" id="CHEBI:59789"/>
        <dbReference type="ChEBI" id="CHEBI:74890"/>
        <dbReference type="ChEBI" id="CHEBI:146234"/>
        <dbReference type="EC" id="2.5.1.157"/>
    </reaction>
</comment>
<sequence length="164" mass="18470">MIPLLSYRDNSCDPKKCTMKKLERAGMVRLFSRLSSIPRNSLILDPTAEQALSPADREKTKTITALDCSWEVLDTDQVRSWRFKRALPYLLAANPVNFGRPFRLTSAEAMAATLVILGESSQAEMLLSKISWGIRFLELNREPLDAYAQAADSAEIIQIQGEFF</sequence>
<feature type="binding site" evidence="7">
    <location>
        <position position="18"/>
    </location>
    <ligand>
        <name>S-adenosyl-L-methionine</name>
        <dbReference type="ChEBI" id="CHEBI:59789"/>
    </ligand>
</feature>
<dbReference type="EMBL" id="CP075546">
    <property type="protein sequence ID" value="QVV88881.1"/>
    <property type="molecule type" value="Genomic_DNA"/>
</dbReference>
<dbReference type="InterPro" id="IPR007209">
    <property type="entry name" value="RNaseL-inhib-like_metal-bd_dom"/>
</dbReference>
<protein>
    <recommendedName>
        <fullName evidence="1 7">16S rRNA aminocarboxypropyltransferase</fullName>
        <ecNumber evidence="7">2.5.1.157</ecNumber>
    </recommendedName>
</protein>
<evidence type="ECO:0000313" key="11">
    <source>
        <dbReference type="Proteomes" id="UP000680656"/>
    </source>
</evidence>
<dbReference type="GO" id="GO:1904047">
    <property type="term" value="F:S-adenosyl-L-methionine binding"/>
    <property type="evidence" value="ECO:0007669"/>
    <property type="project" value="UniProtKB-UniRule"/>
</dbReference>
<keyword evidence="6 7" id="KW-0949">S-adenosyl-L-methionine</keyword>
<gene>
    <name evidence="10" type="ORF">KHC33_16500</name>
</gene>
<evidence type="ECO:0000259" key="9">
    <source>
        <dbReference type="Pfam" id="PF04068"/>
    </source>
</evidence>
<dbReference type="HAMAP" id="MF_01116">
    <property type="entry name" value="TSR3"/>
    <property type="match status" value="1"/>
</dbReference>
<feature type="binding site" evidence="7">
    <location>
        <position position="66"/>
    </location>
    <ligand>
        <name>S-adenosyl-L-methionine</name>
        <dbReference type="ChEBI" id="CHEBI:59789"/>
    </ligand>
</feature>
<dbReference type="Pfam" id="PF04068">
    <property type="entry name" value="Fer4_RLI"/>
    <property type="match status" value="1"/>
</dbReference>
<reference evidence="10 11" key="1">
    <citation type="submission" date="2021-05" db="EMBL/GenBank/DDBJ databases">
        <title>A novel Methanospirillum isolate from a pyrite-forming mixed culture.</title>
        <authorList>
            <person name="Bunk B."/>
            <person name="Sproer C."/>
            <person name="Spring S."/>
            <person name="Pester M."/>
        </authorList>
    </citation>
    <scope>NUCLEOTIDE SEQUENCE [LARGE SCALE GENOMIC DNA]</scope>
    <source>
        <strain evidence="10 11">J.3.6.1-F.2.7.3</strain>
    </source>
</reference>
<organism evidence="10 11">
    <name type="scientific">Methanospirillum purgamenti</name>
    <dbReference type="NCBI Taxonomy" id="2834276"/>
    <lineage>
        <taxon>Archaea</taxon>
        <taxon>Methanobacteriati</taxon>
        <taxon>Methanobacteriota</taxon>
        <taxon>Stenosarchaea group</taxon>
        <taxon>Methanomicrobia</taxon>
        <taxon>Methanomicrobiales</taxon>
        <taxon>Methanospirillaceae</taxon>
        <taxon>Methanospirillum</taxon>
    </lineage>
</organism>
<dbReference type="InterPro" id="IPR022968">
    <property type="entry name" value="Tsr3-like"/>
</dbReference>
<comment type="caution">
    <text evidence="7">Lacks conserved residue(s) required for the propagation of feature annotation.</text>
</comment>
<dbReference type="GO" id="GO:0000455">
    <property type="term" value="P:enzyme-directed rRNA pseudouridine synthesis"/>
    <property type="evidence" value="ECO:0007669"/>
    <property type="project" value="UniProtKB-UniRule"/>
</dbReference>
<dbReference type="PANTHER" id="PTHR20426:SF0">
    <property type="entry name" value="18S RRNA AMINOCARBOXYPROPYLTRANSFERASE"/>
    <property type="match status" value="1"/>
</dbReference>
<feature type="binding site" evidence="7">
    <location>
        <position position="87"/>
    </location>
    <ligand>
        <name>S-adenosyl-L-methionine</name>
        <dbReference type="ChEBI" id="CHEBI:59789"/>
    </ligand>
</feature>
<dbReference type="GO" id="GO:0005737">
    <property type="term" value="C:cytoplasm"/>
    <property type="evidence" value="ECO:0007669"/>
    <property type="project" value="UniProtKB-SubCell"/>
</dbReference>
<evidence type="ECO:0000256" key="1">
    <source>
        <dbReference type="ARBA" id="ARBA00014114"/>
    </source>
</evidence>
<feature type="domain" description="RNase L inhibitor RLI-like possible metal-binding" evidence="9">
    <location>
        <begin position="10"/>
        <end position="30"/>
    </location>
</feature>
<accession>A0A8E7B1Z8</accession>
<dbReference type="Pfam" id="PF04034">
    <property type="entry name" value="Ribo_biogen_C"/>
    <property type="match status" value="1"/>
</dbReference>
<evidence type="ECO:0000256" key="6">
    <source>
        <dbReference type="ARBA" id="ARBA00022691"/>
    </source>
</evidence>
<evidence type="ECO:0000256" key="2">
    <source>
        <dbReference type="ARBA" id="ARBA00022490"/>
    </source>
</evidence>
<evidence type="ECO:0000313" key="10">
    <source>
        <dbReference type="EMBL" id="QVV88881.1"/>
    </source>
</evidence>
<keyword evidence="4 7" id="KW-0698">rRNA processing</keyword>
<dbReference type="EC" id="2.5.1.157" evidence="7"/>
<dbReference type="AlphaFoldDB" id="A0A8E7B1Z8"/>
<comment type="similarity">
    <text evidence="7">Belongs to the TDD superfamily. TSR3 family.</text>
</comment>
<dbReference type="GO" id="GO:0106388">
    <property type="term" value="F:rRNA small subunit aminocarboxypropyltransferase activity"/>
    <property type="evidence" value="ECO:0007669"/>
    <property type="project" value="UniProtKB-EC"/>
</dbReference>
<dbReference type="NCBIfam" id="NF002621">
    <property type="entry name" value="PRK02287.1"/>
    <property type="match status" value="1"/>
</dbReference>
<evidence type="ECO:0000256" key="4">
    <source>
        <dbReference type="ARBA" id="ARBA00022552"/>
    </source>
</evidence>
<dbReference type="KEGG" id="mrtj:KHC33_16500"/>
<dbReference type="GeneID" id="65098818"/>
<evidence type="ECO:0000256" key="3">
    <source>
        <dbReference type="ARBA" id="ARBA00022517"/>
    </source>
</evidence>
<keyword evidence="5 7" id="KW-0808">Transferase</keyword>
<dbReference type="InterPro" id="IPR007177">
    <property type="entry name" value="Tsr3_C"/>
</dbReference>
<name>A0A8E7B1Z8_9EURY</name>
<comment type="function">
    <text evidence="7">Aminocarboxypropyltransferase that catalyzes the aminocarboxypropyl transfer on pseudouridine corresponding to position 914 in M.jannaschii 16S rRNA. It constitutes the last step in biosynthesis of the hypermodified N1-methyl-N3-(3-amino-3-carboxypropyl) pseudouridine (m1acp3-Psi).</text>
</comment>
<proteinExistence type="inferred from homology"/>
<evidence type="ECO:0000259" key="8">
    <source>
        <dbReference type="Pfam" id="PF04034"/>
    </source>
</evidence>
<keyword evidence="2 7" id="KW-0963">Cytoplasm</keyword>
<feature type="domain" description="16S/18S rRNA aminocarboxypropyltransferase Tsr3 C-terminal" evidence="8">
    <location>
        <begin position="42"/>
        <end position="163"/>
    </location>
</feature>
<feature type="binding site" evidence="7">
    <location>
        <position position="106"/>
    </location>
    <ligand>
        <name>S-adenosyl-L-methionine</name>
        <dbReference type="ChEBI" id="CHEBI:59789"/>
    </ligand>
</feature>
<evidence type="ECO:0000256" key="5">
    <source>
        <dbReference type="ARBA" id="ARBA00022679"/>
    </source>
</evidence>
<dbReference type="PANTHER" id="PTHR20426">
    <property type="entry name" value="RIBOSOME BIOGENESIS PROTEIN TSR3 HOMOLOG"/>
    <property type="match status" value="1"/>
</dbReference>
<dbReference type="Proteomes" id="UP000680656">
    <property type="component" value="Chromosome"/>
</dbReference>
<comment type="subcellular location">
    <subcellularLocation>
        <location evidence="7">Cytoplasm</location>
    </subcellularLocation>
</comment>
<dbReference type="RefSeq" id="WP_214419684.1">
    <property type="nucleotide sequence ID" value="NZ_CP075546.1"/>
</dbReference>
<evidence type="ECO:0000256" key="7">
    <source>
        <dbReference type="HAMAP-Rule" id="MF_01116"/>
    </source>
</evidence>